<evidence type="ECO:0000256" key="6">
    <source>
        <dbReference type="ARBA" id="ARBA00022918"/>
    </source>
</evidence>
<comment type="caution">
    <text evidence="8">The sequence shown here is derived from an EMBL/GenBank/DDBJ whole genome shotgun (WGS) entry which is preliminary data.</text>
</comment>
<evidence type="ECO:0000256" key="4">
    <source>
        <dbReference type="ARBA" id="ARBA00022759"/>
    </source>
</evidence>
<keyword evidence="2" id="KW-0548">Nucleotidyltransferase</keyword>
<evidence type="ECO:0000313" key="9">
    <source>
        <dbReference type="Proteomes" id="UP000265515"/>
    </source>
</evidence>
<sequence>MVTHVETEVKRLKEGVDKLCSGAIEGAKVVAMAEAEARPCKEPVKLKFPDSYSGKKDDNFDNWEASINTYVYLQHIASEEQVLVAFHAVKDEAANFARSLARAADCEHNIVAYSKLTPLPTFLKLLRERFADVTRGVRASDKLQTIHSRQWKSARALKAVMDDLVAIPDHGVTETQLINLFYRAMPEPLQGHFFHKTQHANITYDALSREVVLFEAKSMRVSTFWHKDLDKGKKWKGRTISGQVRAKDHLILTLDEGGTDEVPYSQIEWGLAEELLSRLEGGRKVEEARAKGAGPWVVEVRVHRGLAVKGTVKREVGVKVPRRIAQGLVDRCSAEVEGHLRDEEVGTQVLEKLREANFKINAKKCEWTQVLYLGHILDGDGIKPEDNKIAAIRDWPTPRTLTELRSFLGLANYYRKFVRNFSTIVAPLHRLLKKKTIWQWDKDCTSALTKLKCALIEYHVLKVANPSLPFVVTMDASQYGIGVVLQQDDGNGYRPVEFMSARMPSEKVATLTYERELYALRQVLEHWKHYLLRRHFKVYSDHETLRWLKTQAKMTPKLTRWAAEIDQYDFELKPVKGKYDVVEDALSRRSYYFGAIVHYLDVGTDPQEKARRTGSVQALASGGMEVAQVVGATGPRKRLAKG</sequence>
<dbReference type="GO" id="GO:0003964">
    <property type="term" value="F:RNA-directed DNA polymerase activity"/>
    <property type="evidence" value="ECO:0007669"/>
    <property type="project" value="UniProtKB-KW"/>
</dbReference>
<dbReference type="PANTHER" id="PTHR37984:SF5">
    <property type="entry name" value="PROTEIN NYNRIN-LIKE"/>
    <property type="match status" value="1"/>
</dbReference>
<keyword evidence="3" id="KW-0540">Nuclease</keyword>
<dbReference type="PANTHER" id="PTHR37984">
    <property type="entry name" value="PROTEIN CBG26694"/>
    <property type="match status" value="1"/>
</dbReference>
<dbReference type="GO" id="GO:0004519">
    <property type="term" value="F:endonuclease activity"/>
    <property type="evidence" value="ECO:0007669"/>
    <property type="project" value="UniProtKB-KW"/>
</dbReference>
<dbReference type="InterPro" id="IPR041373">
    <property type="entry name" value="RT_RNaseH"/>
</dbReference>
<dbReference type="Proteomes" id="UP000265515">
    <property type="component" value="Unassembled WGS sequence"/>
</dbReference>
<keyword evidence="5" id="KW-0378">Hydrolase</keyword>
<evidence type="ECO:0000256" key="3">
    <source>
        <dbReference type="ARBA" id="ARBA00022722"/>
    </source>
</evidence>
<dbReference type="AlphaFoldDB" id="A0A388JP56"/>
<accession>A0A388JP56</accession>
<dbReference type="FunFam" id="3.30.70.270:FF:000026">
    <property type="entry name" value="Transposon Ty3-G Gag-Pol polyprotein"/>
    <property type="match status" value="1"/>
</dbReference>
<keyword evidence="9" id="KW-1185">Reference proteome</keyword>
<dbReference type="SUPFAM" id="SSF56672">
    <property type="entry name" value="DNA/RNA polymerases"/>
    <property type="match status" value="1"/>
</dbReference>
<name>A0A388JP56_CHABU</name>
<dbReference type="InterPro" id="IPR050951">
    <property type="entry name" value="Retrovirus_Pol_polyprotein"/>
</dbReference>
<dbReference type="OrthoDB" id="10047254at2759"/>
<dbReference type="Pfam" id="PF17917">
    <property type="entry name" value="RT_RNaseH"/>
    <property type="match status" value="1"/>
</dbReference>
<feature type="domain" description="Reverse transcriptase RNase H-like" evidence="7">
    <location>
        <begin position="465"/>
        <end position="568"/>
    </location>
</feature>
<gene>
    <name evidence="8" type="ORF">CBR_g49825</name>
</gene>
<dbReference type="EMBL" id="BFEA01000005">
    <property type="protein sequence ID" value="GBG59565.1"/>
    <property type="molecule type" value="Genomic_DNA"/>
</dbReference>
<reference evidence="8 9" key="1">
    <citation type="journal article" date="2018" name="Cell">
        <title>The Chara Genome: Secondary Complexity and Implications for Plant Terrestrialization.</title>
        <authorList>
            <person name="Nishiyama T."/>
            <person name="Sakayama H."/>
            <person name="Vries J.D."/>
            <person name="Buschmann H."/>
            <person name="Saint-Marcoux D."/>
            <person name="Ullrich K.K."/>
            <person name="Haas F.B."/>
            <person name="Vanderstraeten L."/>
            <person name="Becker D."/>
            <person name="Lang D."/>
            <person name="Vosolsobe S."/>
            <person name="Rombauts S."/>
            <person name="Wilhelmsson P.K.I."/>
            <person name="Janitza P."/>
            <person name="Kern R."/>
            <person name="Heyl A."/>
            <person name="Rumpler F."/>
            <person name="Villalobos L.I.A.C."/>
            <person name="Clay J.M."/>
            <person name="Skokan R."/>
            <person name="Toyoda A."/>
            <person name="Suzuki Y."/>
            <person name="Kagoshima H."/>
            <person name="Schijlen E."/>
            <person name="Tajeshwar N."/>
            <person name="Catarino B."/>
            <person name="Hetherington A.J."/>
            <person name="Saltykova A."/>
            <person name="Bonnot C."/>
            <person name="Breuninger H."/>
            <person name="Symeonidi A."/>
            <person name="Radhakrishnan G.V."/>
            <person name="Van Nieuwerburgh F."/>
            <person name="Deforce D."/>
            <person name="Chang C."/>
            <person name="Karol K.G."/>
            <person name="Hedrich R."/>
            <person name="Ulvskov P."/>
            <person name="Glockner G."/>
            <person name="Delwiche C.F."/>
            <person name="Petrasek J."/>
            <person name="Van de Peer Y."/>
            <person name="Friml J."/>
            <person name="Beilby M."/>
            <person name="Dolan L."/>
            <person name="Kohara Y."/>
            <person name="Sugano S."/>
            <person name="Fujiyama A."/>
            <person name="Delaux P.-M."/>
            <person name="Quint M."/>
            <person name="TheiBen G."/>
            <person name="Hagemann M."/>
            <person name="Harholt J."/>
            <person name="Dunand C."/>
            <person name="Zachgo S."/>
            <person name="Langdale J."/>
            <person name="Maumus F."/>
            <person name="Straeten D.V.D."/>
            <person name="Gould S.B."/>
            <person name="Rensing S.A."/>
        </authorList>
    </citation>
    <scope>NUCLEOTIDE SEQUENCE [LARGE SCALE GENOMIC DNA]</scope>
    <source>
        <strain evidence="8 9">S276</strain>
    </source>
</reference>
<evidence type="ECO:0000256" key="2">
    <source>
        <dbReference type="ARBA" id="ARBA00022695"/>
    </source>
</evidence>
<keyword evidence="1" id="KW-0808">Transferase</keyword>
<keyword evidence="6" id="KW-0695">RNA-directed DNA polymerase</keyword>
<dbReference type="InterPro" id="IPR043502">
    <property type="entry name" value="DNA/RNA_pol_sf"/>
</dbReference>
<dbReference type="CDD" id="cd09274">
    <property type="entry name" value="RNase_HI_RT_Ty3"/>
    <property type="match status" value="1"/>
</dbReference>
<evidence type="ECO:0000313" key="8">
    <source>
        <dbReference type="EMBL" id="GBG59565.1"/>
    </source>
</evidence>
<proteinExistence type="predicted"/>
<dbReference type="InterPro" id="IPR043128">
    <property type="entry name" value="Rev_trsase/Diguanyl_cyclase"/>
</dbReference>
<organism evidence="8 9">
    <name type="scientific">Chara braunii</name>
    <name type="common">Braun's stonewort</name>
    <dbReference type="NCBI Taxonomy" id="69332"/>
    <lineage>
        <taxon>Eukaryota</taxon>
        <taxon>Viridiplantae</taxon>
        <taxon>Streptophyta</taxon>
        <taxon>Charophyceae</taxon>
        <taxon>Charales</taxon>
        <taxon>Characeae</taxon>
        <taxon>Chara</taxon>
    </lineage>
</organism>
<evidence type="ECO:0000256" key="1">
    <source>
        <dbReference type="ARBA" id="ARBA00022679"/>
    </source>
</evidence>
<keyword evidence="4" id="KW-0255">Endonuclease</keyword>
<evidence type="ECO:0000259" key="7">
    <source>
        <dbReference type="Pfam" id="PF17917"/>
    </source>
</evidence>
<dbReference type="Gramene" id="GBG59565">
    <property type="protein sequence ID" value="GBG59565"/>
    <property type="gene ID" value="CBR_g49825"/>
</dbReference>
<evidence type="ECO:0000256" key="5">
    <source>
        <dbReference type="ARBA" id="ARBA00022801"/>
    </source>
</evidence>
<protein>
    <recommendedName>
        <fullName evidence="7">Reverse transcriptase RNase H-like domain-containing protein</fullName>
    </recommendedName>
</protein>
<dbReference type="Gene3D" id="3.30.70.270">
    <property type="match status" value="2"/>
</dbReference>
<dbReference type="GO" id="GO:0016787">
    <property type="term" value="F:hydrolase activity"/>
    <property type="evidence" value="ECO:0007669"/>
    <property type="project" value="UniProtKB-KW"/>
</dbReference>